<gene>
    <name evidence="3" type="ORF">LCGC14_0836620</name>
</gene>
<evidence type="ECO:0000256" key="1">
    <source>
        <dbReference type="SAM" id="Coils"/>
    </source>
</evidence>
<protein>
    <submittedName>
        <fullName evidence="3">Uncharacterized protein</fullName>
    </submittedName>
</protein>
<dbReference type="EMBL" id="LAZR01002428">
    <property type="protein sequence ID" value="KKN30185.1"/>
    <property type="molecule type" value="Genomic_DNA"/>
</dbReference>
<evidence type="ECO:0000256" key="2">
    <source>
        <dbReference type="SAM" id="MobiDB-lite"/>
    </source>
</evidence>
<feature type="coiled-coil region" evidence="1">
    <location>
        <begin position="311"/>
        <end position="343"/>
    </location>
</feature>
<keyword evidence="1" id="KW-0175">Coiled coil</keyword>
<feature type="region of interest" description="Disordered" evidence="2">
    <location>
        <begin position="392"/>
        <end position="420"/>
    </location>
</feature>
<comment type="caution">
    <text evidence="3">The sequence shown here is derived from an EMBL/GenBank/DDBJ whole genome shotgun (WGS) entry which is preliminary data.</text>
</comment>
<sequence>MGETYLCTVEGCDHVPFKTPQALASHIRNVHPDFIGEKASAREVPIVEDDFATLLRKFKIKADLATNIAENVSHTGGPRVFEDPELLLKRLARWSTDIAPGKRTLIIEQWFAEKGIDIPVEVKEKVGMTTEQMEKTEAETKAGGEIRYVWDTDTSQIRMAKEGERGGTLTQAKELKKMAEEDEKAGAESPFMQDGEGRWVLNPKAKVTGIELMAVQFMQQAQEKGEPTDPIIAMAQAAEKLKALRESLGVGAGATPTWMTDPAEFIKMIKDITGVEGEGGKPGWMSNPAEFIKMVREIGEGKGDDAVKSELTALRKSLEDMKDERHKQEMASLQGQIVQIQRNHEGQMKEILEKMEDLKKPPTGKSEMDIISDLVTGALGEAKGLRGDLKDVLRDKGLPPAKTTEQRETRKGKYRKALQDDQEIEELGRRLFMSS</sequence>
<accession>A0A0F9PEC9</accession>
<reference evidence="3" key="1">
    <citation type="journal article" date="2015" name="Nature">
        <title>Complex archaea that bridge the gap between prokaryotes and eukaryotes.</title>
        <authorList>
            <person name="Spang A."/>
            <person name="Saw J.H."/>
            <person name="Jorgensen S.L."/>
            <person name="Zaremba-Niedzwiedzka K."/>
            <person name="Martijn J."/>
            <person name="Lind A.E."/>
            <person name="van Eijk R."/>
            <person name="Schleper C."/>
            <person name="Guy L."/>
            <person name="Ettema T.J."/>
        </authorList>
    </citation>
    <scope>NUCLEOTIDE SEQUENCE</scope>
</reference>
<name>A0A0F9PEC9_9ZZZZ</name>
<dbReference type="AlphaFoldDB" id="A0A0F9PEC9"/>
<evidence type="ECO:0000313" key="3">
    <source>
        <dbReference type="EMBL" id="KKN30185.1"/>
    </source>
</evidence>
<proteinExistence type="predicted"/>
<organism evidence="3">
    <name type="scientific">marine sediment metagenome</name>
    <dbReference type="NCBI Taxonomy" id="412755"/>
    <lineage>
        <taxon>unclassified sequences</taxon>
        <taxon>metagenomes</taxon>
        <taxon>ecological metagenomes</taxon>
    </lineage>
</organism>